<feature type="compositionally biased region" description="Basic and acidic residues" evidence="1">
    <location>
        <begin position="1"/>
        <end position="16"/>
    </location>
</feature>
<evidence type="ECO:0000313" key="3">
    <source>
        <dbReference type="Proteomes" id="UP001148018"/>
    </source>
</evidence>
<evidence type="ECO:0000313" key="2">
    <source>
        <dbReference type="EMBL" id="KAJ3599046.1"/>
    </source>
</evidence>
<keyword evidence="3" id="KW-1185">Reference proteome</keyword>
<sequence length="73" mass="8836">MRRRRGEEGKRGGEERGVDEDTLETAKASNKEEKRGGEERDERREEKMDERRKQAMRRRGEKMRGKEWINKTE</sequence>
<accession>A0A9Q0E2L5</accession>
<reference evidence="2" key="1">
    <citation type="submission" date="2022-07" db="EMBL/GenBank/DDBJ databases">
        <title>Chromosome-level genome of Muraenolepis orangiensis.</title>
        <authorList>
            <person name="Kim J."/>
        </authorList>
    </citation>
    <scope>NUCLEOTIDE SEQUENCE</scope>
    <source>
        <strain evidence="2">KU_S4_2022</strain>
        <tissue evidence="2">Muscle</tissue>
    </source>
</reference>
<comment type="caution">
    <text evidence="2">The sequence shown here is derived from an EMBL/GenBank/DDBJ whole genome shotgun (WGS) entry which is preliminary data.</text>
</comment>
<name>A0A9Q0E2L5_9TELE</name>
<feature type="compositionally biased region" description="Basic and acidic residues" evidence="1">
    <location>
        <begin position="62"/>
        <end position="73"/>
    </location>
</feature>
<evidence type="ECO:0000256" key="1">
    <source>
        <dbReference type="SAM" id="MobiDB-lite"/>
    </source>
</evidence>
<feature type="region of interest" description="Disordered" evidence="1">
    <location>
        <begin position="1"/>
        <end position="73"/>
    </location>
</feature>
<gene>
    <name evidence="2" type="ORF">NHX12_033009</name>
</gene>
<feature type="compositionally biased region" description="Basic and acidic residues" evidence="1">
    <location>
        <begin position="29"/>
        <end position="53"/>
    </location>
</feature>
<dbReference type="Proteomes" id="UP001148018">
    <property type="component" value="Unassembled WGS sequence"/>
</dbReference>
<protein>
    <submittedName>
        <fullName evidence="2">Uncharacterized protein</fullName>
    </submittedName>
</protein>
<dbReference type="EMBL" id="JANIIK010000048">
    <property type="protein sequence ID" value="KAJ3599046.1"/>
    <property type="molecule type" value="Genomic_DNA"/>
</dbReference>
<dbReference type="AlphaFoldDB" id="A0A9Q0E2L5"/>
<proteinExistence type="predicted"/>
<organism evidence="2 3">
    <name type="scientific">Muraenolepis orangiensis</name>
    <name type="common">Patagonian moray cod</name>
    <dbReference type="NCBI Taxonomy" id="630683"/>
    <lineage>
        <taxon>Eukaryota</taxon>
        <taxon>Metazoa</taxon>
        <taxon>Chordata</taxon>
        <taxon>Craniata</taxon>
        <taxon>Vertebrata</taxon>
        <taxon>Euteleostomi</taxon>
        <taxon>Actinopterygii</taxon>
        <taxon>Neopterygii</taxon>
        <taxon>Teleostei</taxon>
        <taxon>Neoteleostei</taxon>
        <taxon>Acanthomorphata</taxon>
        <taxon>Zeiogadaria</taxon>
        <taxon>Gadariae</taxon>
        <taxon>Gadiformes</taxon>
        <taxon>Muraenolepidoidei</taxon>
        <taxon>Muraenolepididae</taxon>
        <taxon>Muraenolepis</taxon>
    </lineage>
</organism>